<keyword evidence="2" id="KW-1185">Reference proteome</keyword>
<organism evidence="1 2">
    <name type="scientific">Acidisoma cellulosilyticum</name>
    <dbReference type="NCBI Taxonomy" id="2802395"/>
    <lineage>
        <taxon>Bacteria</taxon>
        <taxon>Pseudomonadati</taxon>
        <taxon>Pseudomonadota</taxon>
        <taxon>Alphaproteobacteria</taxon>
        <taxon>Acetobacterales</taxon>
        <taxon>Acidocellaceae</taxon>
        <taxon>Acidisoma</taxon>
    </lineage>
</organism>
<sequence length="104" mass="11007">MANYREIALRDVRPGQPVSVHVDAYGIDLRGVVDALPPASGATFDAIASDNATGNFTKIVQRLPLRIRLLPHQASAKLLQVGLSVETSIDTTSSAVPDTAQQGN</sequence>
<evidence type="ECO:0000313" key="2">
    <source>
        <dbReference type="Proteomes" id="UP000721844"/>
    </source>
</evidence>
<dbReference type="Proteomes" id="UP000721844">
    <property type="component" value="Unassembled WGS sequence"/>
</dbReference>
<reference evidence="1 2" key="1">
    <citation type="journal article" date="2021" name="Microorganisms">
        <title>Acidisoma silvae sp. nov. and Acidisomacellulosilytica sp. nov., Two Acidophilic Bacteria Isolated from Decaying Wood, Hydrolyzing Cellulose and Producing Poly-3-hydroxybutyrate.</title>
        <authorList>
            <person name="Mieszkin S."/>
            <person name="Pouder E."/>
            <person name="Uroz S."/>
            <person name="Simon-Colin C."/>
            <person name="Alain K."/>
        </authorList>
    </citation>
    <scope>NUCLEOTIDE SEQUENCE [LARGE SCALE GENOMIC DNA]</scope>
    <source>
        <strain evidence="1 2">HW T5.17</strain>
    </source>
</reference>
<dbReference type="RefSeq" id="WP_227309302.1">
    <property type="nucleotide sequence ID" value="NZ_JAESVA010000008.1"/>
</dbReference>
<name>A0A964E5G5_9PROT</name>
<dbReference type="GO" id="GO:0055085">
    <property type="term" value="P:transmembrane transport"/>
    <property type="evidence" value="ECO:0007669"/>
    <property type="project" value="InterPro"/>
</dbReference>
<evidence type="ECO:0008006" key="3">
    <source>
        <dbReference type="Google" id="ProtNLM"/>
    </source>
</evidence>
<dbReference type="EMBL" id="JAESVA010000008">
    <property type="protein sequence ID" value="MCB8882645.1"/>
    <property type="molecule type" value="Genomic_DNA"/>
</dbReference>
<dbReference type="Gene3D" id="2.40.30.170">
    <property type="match status" value="1"/>
</dbReference>
<accession>A0A964E5G5</accession>
<dbReference type="AlphaFoldDB" id="A0A964E5G5"/>
<protein>
    <recommendedName>
        <fullName evidence="3">HlyD family secretion protein</fullName>
    </recommendedName>
</protein>
<gene>
    <name evidence="1" type="ORF">ACELLULO517_20540</name>
</gene>
<proteinExistence type="predicted"/>
<evidence type="ECO:0000313" key="1">
    <source>
        <dbReference type="EMBL" id="MCB8882645.1"/>
    </source>
</evidence>
<comment type="caution">
    <text evidence="1">The sequence shown here is derived from an EMBL/GenBank/DDBJ whole genome shotgun (WGS) entry which is preliminary data.</text>
</comment>